<evidence type="ECO:0000313" key="4">
    <source>
        <dbReference type="Proteomes" id="UP001331761"/>
    </source>
</evidence>
<gene>
    <name evidence="3" type="ORF">GCK32_000780</name>
</gene>
<evidence type="ECO:0000313" key="3">
    <source>
        <dbReference type="EMBL" id="KAK5970347.1"/>
    </source>
</evidence>
<accession>A0AAN8FAA3</accession>
<feature type="compositionally biased region" description="Polar residues" evidence="2">
    <location>
        <begin position="11"/>
        <end position="23"/>
    </location>
</feature>
<proteinExistence type="predicted"/>
<protein>
    <submittedName>
        <fullName evidence="3">Uncharacterized protein</fullName>
    </submittedName>
</protein>
<feature type="compositionally biased region" description="Acidic residues" evidence="2">
    <location>
        <begin position="1"/>
        <end position="10"/>
    </location>
</feature>
<organism evidence="3 4">
    <name type="scientific">Trichostrongylus colubriformis</name>
    <name type="common">Black scour worm</name>
    <dbReference type="NCBI Taxonomy" id="6319"/>
    <lineage>
        <taxon>Eukaryota</taxon>
        <taxon>Metazoa</taxon>
        <taxon>Ecdysozoa</taxon>
        <taxon>Nematoda</taxon>
        <taxon>Chromadorea</taxon>
        <taxon>Rhabditida</taxon>
        <taxon>Rhabditina</taxon>
        <taxon>Rhabditomorpha</taxon>
        <taxon>Strongyloidea</taxon>
        <taxon>Trichostrongylidae</taxon>
        <taxon>Trichostrongylus</taxon>
    </lineage>
</organism>
<evidence type="ECO:0000256" key="2">
    <source>
        <dbReference type="SAM" id="MobiDB-lite"/>
    </source>
</evidence>
<evidence type="ECO:0000256" key="1">
    <source>
        <dbReference type="SAM" id="Coils"/>
    </source>
</evidence>
<keyword evidence="1" id="KW-0175">Coiled coil</keyword>
<feature type="region of interest" description="Disordered" evidence="2">
    <location>
        <begin position="1"/>
        <end position="23"/>
    </location>
</feature>
<sequence>MTDPQGDEYTTDPQGDKSTTLTRNSTSFVTKLLPPHCRQWVATAGCPLTLSSILKTHVAAAGNVASRFFGTPMRGFRISFNGSISLHKLEDKVDDEEKGNEREGSDDIARLQRLCKIARLEEEIRDLERKHQVKVDELSHLCRD</sequence>
<dbReference type="EMBL" id="WIXE01019113">
    <property type="protein sequence ID" value="KAK5970347.1"/>
    <property type="molecule type" value="Genomic_DNA"/>
</dbReference>
<feature type="coiled-coil region" evidence="1">
    <location>
        <begin position="110"/>
        <end position="137"/>
    </location>
</feature>
<reference evidence="3 4" key="1">
    <citation type="submission" date="2019-10" db="EMBL/GenBank/DDBJ databases">
        <title>Assembly and Annotation for the nematode Trichostrongylus colubriformis.</title>
        <authorList>
            <person name="Martin J."/>
        </authorList>
    </citation>
    <scope>NUCLEOTIDE SEQUENCE [LARGE SCALE GENOMIC DNA]</scope>
    <source>
        <strain evidence="3">G859</strain>
        <tissue evidence="3">Whole worm</tissue>
    </source>
</reference>
<comment type="caution">
    <text evidence="3">The sequence shown here is derived from an EMBL/GenBank/DDBJ whole genome shotgun (WGS) entry which is preliminary data.</text>
</comment>
<dbReference type="Proteomes" id="UP001331761">
    <property type="component" value="Unassembled WGS sequence"/>
</dbReference>
<keyword evidence="4" id="KW-1185">Reference proteome</keyword>
<dbReference type="AlphaFoldDB" id="A0AAN8FAA3"/>
<name>A0AAN8FAA3_TRICO</name>